<dbReference type="Pfam" id="PF07486">
    <property type="entry name" value="Hydrolase_2"/>
    <property type="match status" value="1"/>
</dbReference>
<dbReference type="InterPro" id="IPR042047">
    <property type="entry name" value="SleB_dom1"/>
</dbReference>
<name>A0A419RWZ3_9SPHN</name>
<reference evidence="2 3" key="1">
    <citation type="journal article" date="2017" name="Int. J. Syst. Evol. Microbiol.">
        <title>Erythrobacter aquimixticola sp. nov., isolated from the junction between the ocean and a freshwater spring.</title>
        <authorList>
            <person name="Park S."/>
            <person name="Jung Y.T."/>
            <person name="Choi S.J."/>
            <person name="Yoon J.H."/>
        </authorList>
    </citation>
    <scope>NUCLEOTIDE SEQUENCE [LARGE SCALE GENOMIC DNA]</scope>
    <source>
        <strain evidence="2 3">JSSK-14</strain>
    </source>
</reference>
<evidence type="ECO:0000313" key="2">
    <source>
        <dbReference type="EMBL" id="RJY10320.1"/>
    </source>
</evidence>
<dbReference type="GO" id="GO:0016787">
    <property type="term" value="F:hydrolase activity"/>
    <property type="evidence" value="ECO:0007669"/>
    <property type="project" value="UniProtKB-KW"/>
</dbReference>
<accession>A0A419RWZ3</accession>
<dbReference type="AlphaFoldDB" id="A0A419RWZ3"/>
<proteinExistence type="predicted"/>
<evidence type="ECO:0000259" key="1">
    <source>
        <dbReference type="Pfam" id="PF07486"/>
    </source>
</evidence>
<feature type="domain" description="Cell wall hydrolase SleB" evidence="1">
    <location>
        <begin position="77"/>
        <end position="181"/>
    </location>
</feature>
<protein>
    <submittedName>
        <fullName evidence="2">Cell wall hydrolase</fullName>
    </submittedName>
</protein>
<dbReference type="EMBL" id="RAHX01000001">
    <property type="protein sequence ID" value="RJY10320.1"/>
    <property type="molecule type" value="Genomic_DNA"/>
</dbReference>
<dbReference type="Gene3D" id="1.10.10.2520">
    <property type="entry name" value="Cell wall hydrolase SleB, domain 1"/>
    <property type="match status" value="1"/>
</dbReference>
<sequence>MAQSESEAPQNAADPQVRFVASEVVQDIPEKIEPEAETVDAADASTLRELVGEIDTSGELSREVMCLAQAVYFEARGEPLDGQLAVATVVVNRAESNTFPDDYCSVVTQRSQFSFVRGGRIPQPNRGSAAWQRAKAIARIAHRDLWESPVDDALYFHATYVRPRWARRMIARATIRNHIFYR</sequence>
<keyword evidence="2" id="KW-0378">Hydrolase</keyword>
<evidence type="ECO:0000313" key="3">
    <source>
        <dbReference type="Proteomes" id="UP000285232"/>
    </source>
</evidence>
<gene>
    <name evidence="2" type="ORF">D6201_09510</name>
</gene>
<dbReference type="OrthoDB" id="9785345at2"/>
<dbReference type="Proteomes" id="UP000285232">
    <property type="component" value="Unassembled WGS sequence"/>
</dbReference>
<organism evidence="2 3">
    <name type="scientific">Aurantiacibacter aquimixticola</name>
    <dbReference type="NCBI Taxonomy" id="1958945"/>
    <lineage>
        <taxon>Bacteria</taxon>
        <taxon>Pseudomonadati</taxon>
        <taxon>Pseudomonadota</taxon>
        <taxon>Alphaproteobacteria</taxon>
        <taxon>Sphingomonadales</taxon>
        <taxon>Erythrobacteraceae</taxon>
        <taxon>Aurantiacibacter</taxon>
    </lineage>
</organism>
<dbReference type="InterPro" id="IPR011105">
    <property type="entry name" value="Cell_wall_hydrolase_SleB"/>
</dbReference>
<keyword evidence="3" id="KW-1185">Reference proteome</keyword>
<comment type="caution">
    <text evidence="2">The sequence shown here is derived from an EMBL/GenBank/DDBJ whole genome shotgun (WGS) entry which is preliminary data.</text>
</comment>